<dbReference type="OrthoDB" id="3366093at2759"/>
<reference evidence="5" key="1">
    <citation type="journal article" date="2012" name="G3 (Bethesda)">
        <title>Pichia sorbitophila, an interspecies yeast hybrid reveals early steps of genome resolution following polyploidization.</title>
        <authorList>
            <person name="Leh Louis V."/>
            <person name="Despons L."/>
            <person name="Friedrich A."/>
            <person name="Martin T."/>
            <person name="Durrens P."/>
            <person name="Casaregola S."/>
            <person name="Neuveglise C."/>
            <person name="Fairhead C."/>
            <person name="Marck C."/>
            <person name="Cruz J.A."/>
            <person name="Straub M.L."/>
            <person name="Kugler V."/>
            <person name="Sacerdot C."/>
            <person name="Uzunov Z."/>
            <person name="Thierry A."/>
            <person name="Weiss S."/>
            <person name="Bleykasten C."/>
            <person name="De Montigny J."/>
            <person name="Jacques N."/>
            <person name="Jung P."/>
            <person name="Lemaire M."/>
            <person name="Mallet S."/>
            <person name="Morel G."/>
            <person name="Richard G.F."/>
            <person name="Sarkar A."/>
            <person name="Savel G."/>
            <person name="Schacherer J."/>
            <person name="Seret M.L."/>
            <person name="Talla E."/>
            <person name="Samson G."/>
            <person name="Jubin C."/>
            <person name="Poulain J."/>
            <person name="Vacherie B."/>
            <person name="Barbe V."/>
            <person name="Pelletier E."/>
            <person name="Sherman D.J."/>
            <person name="Westhof E."/>
            <person name="Weissenbach J."/>
            <person name="Baret P.V."/>
            <person name="Wincker P."/>
            <person name="Gaillardin C."/>
            <person name="Dujon B."/>
            <person name="Souciet J.L."/>
        </authorList>
    </citation>
    <scope>NUCLEOTIDE SEQUENCE [LARGE SCALE GENOMIC DNA]</scope>
    <source>
        <strain evidence="5">CBS 270.75 / DBVPG 7215 / KCTC 17166 / NRRL Y-17582</strain>
    </source>
</reference>
<feature type="signal peptide" evidence="3">
    <location>
        <begin position="1"/>
        <end position="34"/>
    </location>
</feature>
<feature type="compositionally biased region" description="Polar residues" evidence="1">
    <location>
        <begin position="800"/>
        <end position="867"/>
    </location>
</feature>
<dbReference type="GO" id="GO:0005886">
    <property type="term" value="C:plasma membrane"/>
    <property type="evidence" value="ECO:0007669"/>
    <property type="project" value="InterPro"/>
</dbReference>
<feature type="compositionally biased region" description="Low complexity" evidence="1">
    <location>
        <begin position="580"/>
        <end position="611"/>
    </location>
</feature>
<feature type="chain" id="PRO_5003510620" evidence="3">
    <location>
        <begin position="35"/>
        <end position="2201"/>
    </location>
</feature>
<feature type="region of interest" description="Disordered" evidence="1">
    <location>
        <begin position="1210"/>
        <end position="1232"/>
    </location>
</feature>
<feature type="compositionally biased region" description="Polar residues" evidence="1">
    <location>
        <begin position="612"/>
        <end position="679"/>
    </location>
</feature>
<dbReference type="GO" id="GO:0005576">
    <property type="term" value="C:extracellular region"/>
    <property type="evidence" value="ECO:0007669"/>
    <property type="project" value="TreeGrafter"/>
</dbReference>
<proteinExistence type="predicted"/>
<evidence type="ECO:0000256" key="1">
    <source>
        <dbReference type="SAM" id="MobiDB-lite"/>
    </source>
</evidence>
<feature type="compositionally biased region" description="Polar residues" evidence="1">
    <location>
        <begin position="696"/>
        <end position="783"/>
    </location>
</feature>
<name>G8JSY7_ERECY</name>
<evidence type="ECO:0000313" key="5">
    <source>
        <dbReference type="Proteomes" id="UP000006790"/>
    </source>
</evidence>
<dbReference type="GO" id="GO:0001402">
    <property type="term" value="P:signal transduction involved in filamentous growth"/>
    <property type="evidence" value="ECO:0007669"/>
    <property type="project" value="TreeGrafter"/>
</dbReference>
<keyword evidence="2" id="KW-0472">Membrane</keyword>
<dbReference type="Proteomes" id="UP000006790">
    <property type="component" value="Chromosome 4"/>
</dbReference>
<dbReference type="PANTHER" id="PTHR35778">
    <property type="entry name" value="SIGNALING MUCIN HKR1-RELATED"/>
    <property type="match status" value="1"/>
</dbReference>
<dbReference type="KEGG" id="erc:Ecym_4060"/>
<dbReference type="InterPro" id="IPR018247">
    <property type="entry name" value="EF_Hand_1_Ca_BS"/>
</dbReference>
<feature type="compositionally biased region" description="Polar residues" evidence="1">
    <location>
        <begin position="884"/>
        <end position="994"/>
    </location>
</feature>
<feature type="region of interest" description="Disordered" evidence="1">
    <location>
        <begin position="1547"/>
        <end position="1584"/>
    </location>
</feature>
<keyword evidence="2" id="KW-1133">Transmembrane helix</keyword>
<evidence type="ECO:0000256" key="3">
    <source>
        <dbReference type="SAM" id="SignalP"/>
    </source>
</evidence>
<feature type="compositionally biased region" description="Low complexity" evidence="1">
    <location>
        <begin position="680"/>
        <end position="695"/>
    </location>
</feature>
<dbReference type="GO" id="GO:0031505">
    <property type="term" value="P:fungal-type cell wall organization"/>
    <property type="evidence" value="ECO:0007669"/>
    <property type="project" value="TreeGrafter"/>
</dbReference>
<dbReference type="GO" id="GO:0009986">
    <property type="term" value="C:cell surface"/>
    <property type="evidence" value="ECO:0007669"/>
    <property type="project" value="TreeGrafter"/>
</dbReference>
<feature type="compositionally biased region" description="Low complexity" evidence="1">
    <location>
        <begin position="1563"/>
        <end position="1572"/>
    </location>
</feature>
<feature type="compositionally biased region" description="Low complexity" evidence="1">
    <location>
        <begin position="524"/>
        <end position="539"/>
    </location>
</feature>
<dbReference type="GO" id="GO:0030427">
    <property type="term" value="C:site of polarized growth"/>
    <property type="evidence" value="ECO:0007669"/>
    <property type="project" value="TreeGrafter"/>
</dbReference>
<organism evidence="4 5">
    <name type="scientific">Eremothecium cymbalariae (strain CBS 270.75 / DBVPG 7215 / KCTC 17166 / NRRL Y-17582)</name>
    <name type="common">Yeast</name>
    <dbReference type="NCBI Taxonomy" id="931890"/>
    <lineage>
        <taxon>Eukaryota</taxon>
        <taxon>Fungi</taxon>
        <taxon>Dikarya</taxon>
        <taxon>Ascomycota</taxon>
        <taxon>Saccharomycotina</taxon>
        <taxon>Saccharomycetes</taxon>
        <taxon>Saccharomycetales</taxon>
        <taxon>Saccharomycetaceae</taxon>
        <taxon>Eremothecium</taxon>
    </lineage>
</organism>
<feature type="compositionally biased region" description="Basic and acidic residues" evidence="1">
    <location>
        <begin position="1451"/>
        <end position="1465"/>
    </location>
</feature>
<feature type="compositionally biased region" description="Basic and acidic residues" evidence="1">
    <location>
        <begin position="2166"/>
        <end position="2181"/>
    </location>
</feature>
<feature type="compositionally biased region" description="Low complexity" evidence="1">
    <location>
        <begin position="1670"/>
        <end position="1683"/>
    </location>
</feature>
<dbReference type="GO" id="GO:0005034">
    <property type="term" value="F:osmosensor activity"/>
    <property type="evidence" value="ECO:0007669"/>
    <property type="project" value="InterPro"/>
</dbReference>
<feature type="transmembrane region" description="Helical" evidence="2">
    <location>
        <begin position="1596"/>
        <end position="1618"/>
    </location>
</feature>
<dbReference type="InterPro" id="IPR039295">
    <property type="entry name" value="MSB2"/>
</dbReference>
<dbReference type="PANTHER" id="PTHR35778:SF1">
    <property type="entry name" value="SIGNALING MUCIN HKR1-RELATED"/>
    <property type="match status" value="1"/>
</dbReference>
<dbReference type="GO" id="GO:0006972">
    <property type="term" value="P:hyperosmotic response"/>
    <property type="evidence" value="ECO:0007669"/>
    <property type="project" value="TreeGrafter"/>
</dbReference>
<dbReference type="GO" id="GO:0000282">
    <property type="term" value="P:cellular bud site selection"/>
    <property type="evidence" value="ECO:0007669"/>
    <property type="project" value="TreeGrafter"/>
</dbReference>
<keyword evidence="5" id="KW-1185">Reference proteome</keyword>
<keyword evidence="2" id="KW-0812">Transmembrane</keyword>
<feature type="compositionally biased region" description="Polar residues" evidence="1">
    <location>
        <begin position="507"/>
        <end position="523"/>
    </location>
</feature>
<evidence type="ECO:0000256" key="2">
    <source>
        <dbReference type="SAM" id="Phobius"/>
    </source>
</evidence>
<dbReference type="GO" id="GO:0007232">
    <property type="term" value="P:osmosensory signaling pathway via Sho1 osmosensor"/>
    <property type="evidence" value="ECO:0007669"/>
    <property type="project" value="InterPro"/>
</dbReference>
<dbReference type="PROSITE" id="PS00018">
    <property type="entry name" value="EF_HAND_1"/>
    <property type="match status" value="1"/>
</dbReference>
<feature type="compositionally biased region" description="Low complexity" evidence="1">
    <location>
        <begin position="784"/>
        <end position="799"/>
    </location>
</feature>
<gene>
    <name evidence="4" type="ordered locus">Ecym_4060</name>
</gene>
<feature type="region of interest" description="Disordered" evidence="1">
    <location>
        <begin position="1451"/>
        <end position="1473"/>
    </location>
</feature>
<keyword evidence="3" id="KW-0732">Signal</keyword>
<dbReference type="InParanoid" id="G8JSY7"/>
<feature type="compositionally biased region" description="Polar residues" evidence="1">
    <location>
        <begin position="540"/>
        <end position="579"/>
    </location>
</feature>
<feature type="region of interest" description="Disordered" evidence="1">
    <location>
        <begin position="2166"/>
        <end position="2189"/>
    </location>
</feature>
<feature type="region of interest" description="Disordered" evidence="1">
    <location>
        <begin position="503"/>
        <end position="994"/>
    </location>
</feature>
<dbReference type="STRING" id="931890.G8JSY7"/>
<feature type="region of interest" description="Disordered" evidence="1">
    <location>
        <begin position="1666"/>
        <end position="1690"/>
    </location>
</feature>
<dbReference type="RefSeq" id="XP_003645957.1">
    <property type="nucleotide sequence ID" value="XM_003645909.1"/>
</dbReference>
<evidence type="ECO:0000313" key="4">
    <source>
        <dbReference type="EMBL" id="AET39140.1"/>
    </source>
</evidence>
<dbReference type="OMA" id="HETIAVE"/>
<feature type="compositionally biased region" description="Low complexity" evidence="1">
    <location>
        <begin position="1213"/>
        <end position="1230"/>
    </location>
</feature>
<accession>G8JSY7</accession>
<dbReference type="eggNOG" id="ENOG502RXIN">
    <property type="taxonomic scope" value="Eukaryota"/>
</dbReference>
<feature type="compositionally biased region" description="Low complexity" evidence="1">
    <location>
        <begin position="868"/>
        <end position="883"/>
    </location>
</feature>
<sequence>MRMLGSGFARLLNMDLRGGWLVLVLLVFCRCVCGAGEVVLGGGGSPGGLIADSKMMVYGAGVGGVRCPSAGETDMCSLGGVMGLEEVCSDARYSKTVLSARSNTAAAAARATAASGFDRSPLRRRDSVNMTSLDSPGLPIVDATEVSGTSIGLSVGWLTFSAAFMSITSAPSATVSLEGSIGLESSVFDADLSTDGVSLSVTATVAATVAATQSASLGDVHATASVSGDIYVSGFDSSDHLQSTSMSYFVPTLLSPIPSISASVDPFSSMQHSSFSTAVDVKDVTGSRLSSDQISQTAFTSPDPLDISMSLGDQENTFTFSIPSGSVADPVPSTSFPSEFVTSQDAPLDLSMISVSTESQSLLLSAPSMTDVSDYSISATDMTLDRESSVLLTTQASLSYTLSGQDDRSFTISRSLGSIFSAGGSFSLPNAAGSTMITSEGNPGLSFSIMSRDLPSTSGILTISSPSLISSGHTLSLSPSHVSISSLSVEPPSSIIQSSYIQPSASTVNTDTVQADSSNSIYKSPTPSLPSGSHGPLSSFTGTIHTTGVTHLSDATSQQSARISTENSPMTEQTQPSDASTGTSGGNSPTTEQTRSPAATTGTSGGNNPTTEQTQSPAATTGASGGNSPTTEQTRSPALSTQQFTAGSTGNSPTTEQTQPSDASTGASGGNNPTTEQTRSPAATTGTSGGNNPTTEQTRSPAATTGASGGNSPTTEQTQSPAATTGASGGNSPTTEQTRSPALSTQQFTAGSTGNSPTTEQTQPSDASTGASGGNNPTTEQTRSPAATTGTSGGNNPTTEQTQSPAATTGASGGNSPTTEQTRSPALSTQQFTAGSTGNSPTTEQTQPSDASTGASGGNNPTTEQTRSPAATTGTSGGNNPTTEQTRSPAATTGASGGNSPTTEQTQSPAATTGASGGNSPTTEQTRSPALSTQQFTAGSTGNSPTTEQTQPSDASTGASGGNNPTTEQTRSPDATTQQSMEGSTGNTPTITGSLTATFESSSVSDHAAASSILVSSSAAPQSLTSNTLDGTSLSPISFELSGSSPSTILMRGTPSITATGESWSDVNSRKLTSSAQFHDSSSSLTTSKISLGDFLTFSSPTPPSAADTRYPSETRVESLSSTYANSIQVLTLLSGFTTNDGYSVSALPESASDRVLTSQPTSLTITGFSQQVSGSISPIPTSRIETSGLYSQASVFSESAETFGSNSIYGDSSAPSSTSSSETENAFSSQKTASSNFASVTTIVPMTSDAGMSSSNIISKQDTIFSPSTTSYISLILSESSTSTSVVNPVGGTNSPLGSSNVVPSPSFIAPKSNPSSTSIDEKTGWLPTTIVTASMQTSPKESTTVGSAATYTLPRAITPATPVAKPDNYDLITIGFVQGLNYAFLVSNPVASAQIFSFLPHLLNYPYIENKEALLLRHINESNNNILGNRGSVSGSYFNIYGNLSLEHKHTNSTEPVKRRQNNEEDTSDEHGYSQIVVKQIVPFLLQGADYTASVAEVYFPSEAVTSLRKMVADKNSKLYLNPVATLNQLASLVDPRIPVLTITSGSSPSFSNTDPDHSGDTSGSSNNNSSDHKGGTLDLGAHRHMSPATRKRILIFSLAFSFGVLLWILIFLFLLKRLYKVSKIRSKIVLREKSIPNNLGISYNHQFNDRLSDLKTDAFYDGDPERNFNSQSTNSSSNHDSVPDSFTDDDMIVTGENTVYSLSQGITYHIDEEGNYYYARINPFSNSFEPEADIMYQESGGETININEAQYMSSGIDLEDIDQEGNIEISELEFHHPELLSHLQKDDGIIEHYNKNQYYNMSTIVTESSNPQCNTVGLSSEPGMSVNVEDLSNENSVGFIRLHGSSSDNYDDYLYEGDEDDIELVNDDAIAIPISTSRGSVTRSLIITEPSGFRLGEVEAIEEIMPECDEFTDADYDKDPTEDSNGDENDVSDIMVEEFDALDEEMYRHLSVINNRYYSSSSNVASFHEGYYGYRSNAAVGTSTSKSSSVNYNPTGSKFMAQHHTYNTSTINSGYTSRSGYLQVPTTVSNNYPTPNNTEFSSGHNSALLSSLLSKTQRPASAFDFENCPNILGSSPQVSNVGAHKGVMHRRSKTEGSVISVPNRMSSTMHWDFENTAPGSTTSHALRTEAGVLRKNSSAHEVDPSLHATKPHGWKHLVPGVRHRQELETRRKKDEKISKSQISGPIHTANSLGWGITK</sequence>
<dbReference type="EMBL" id="CP002500">
    <property type="protein sequence ID" value="AET39140.1"/>
    <property type="molecule type" value="Genomic_DNA"/>
</dbReference>
<dbReference type="GeneID" id="11469254"/>
<feature type="compositionally biased region" description="Polar residues" evidence="1">
    <location>
        <begin position="1547"/>
        <end position="1556"/>
    </location>
</feature>
<dbReference type="HOGENOM" id="CLU_231202_0_0_1"/>
<protein>
    <submittedName>
        <fullName evidence="4">Uncharacterized protein</fullName>
    </submittedName>
</protein>